<evidence type="ECO:0000313" key="4">
    <source>
        <dbReference type="EMBL" id="KHQ52141.1"/>
    </source>
</evidence>
<dbReference type="GO" id="GO:0005886">
    <property type="term" value="C:plasma membrane"/>
    <property type="evidence" value="ECO:0007669"/>
    <property type="project" value="TreeGrafter"/>
</dbReference>
<evidence type="ECO:0000259" key="3">
    <source>
        <dbReference type="Pfam" id="PF01266"/>
    </source>
</evidence>
<evidence type="ECO:0000256" key="2">
    <source>
        <dbReference type="ARBA" id="ARBA00023002"/>
    </source>
</evidence>
<dbReference type="Proteomes" id="UP000030960">
    <property type="component" value="Unassembled WGS sequence"/>
</dbReference>
<accession>A0A0B3S632</accession>
<keyword evidence="2" id="KW-0560">Oxidoreductase</keyword>
<dbReference type="RefSeq" id="WP_043143306.1">
    <property type="nucleotide sequence ID" value="NZ_JSUQ01000012.1"/>
</dbReference>
<sequence>MTFPFHEMGQVEFSDPFPEAVDLAVIGGGVIGVSTALFAARRGLKVVLLEKGRVAGEQSSRNWGWIRVQGRDMAEIPIAQEAQDLWQALDADCGGRLGTRTLGVSYLARDEAEMAAFEGWLDEARGLGVSSELLGRTQMLRLLDYPRGPWIGALHTPTDMKGEPWVAVPELARLARAEGAAISERCAVRGLDRQAGRVAGVITERGRIRTQAVVLAGGAWSSLFLRRHGVDIPQLSVRSTALATQPLPPVVGTAAVDDRLAFRPRADGGFTLAPAAFGELYLGPDVLRHLHHYLPLAMTGEFDIHPRGPQPRHWPDAFSTPRHWSGAEESPFERMRILDPAPNGGKVSEITRRFGQLYPDAAPVRAKDTWAGMIDVLPDVVPVVDTVAQIPGLTVVTGMCGHGFGIGPGFGRVAVDLATGRDPGHDLGRFRMSRFFDGSRLQPGPNL</sequence>
<dbReference type="InterPro" id="IPR006076">
    <property type="entry name" value="FAD-dep_OxRdtase"/>
</dbReference>
<dbReference type="PANTHER" id="PTHR13847:SF280">
    <property type="entry name" value="D-AMINO ACID DEHYDROGENASE"/>
    <property type="match status" value="1"/>
</dbReference>
<protein>
    <submittedName>
        <fullName evidence="4">AgaE protein, conversion of agropinic acid to mannopinic acid</fullName>
    </submittedName>
</protein>
<dbReference type="InterPro" id="IPR036188">
    <property type="entry name" value="FAD/NAD-bd_sf"/>
</dbReference>
<proteinExistence type="inferred from homology"/>
<dbReference type="PANTHER" id="PTHR13847">
    <property type="entry name" value="SARCOSINE DEHYDROGENASE-RELATED"/>
    <property type="match status" value="1"/>
</dbReference>
<dbReference type="GO" id="GO:0008718">
    <property type="term" value="F:D-amino-acid dehydrogenase activity"/>
    <property type="evidence" value="ECO:0007669"/>
    <property type="project" value="TreeGrafter"/>
</dbReference>
<organism evidence="4 5">
    <name type="scientific">Mameliella alba</name>
    <dbReference type="NCBI Taxonomy" id="561184"/>
    <lineage>
        <taxon>Bacteria</taxon>
        <taxon>Pseudomonadati</taxon>
        <taxon>Pseudomonadota</taxon>
        <taxon>Alphaproteobacteria</taxon>
        <taxon>Rhodobacterales</taxon>
        <taxon>Roseobacteraceae</taxon>
        <taxon>Mameliella</taxon>
    </lineage>
</organism>
<evidence type="ECO:0000313" key="5">
    <source>
        <dbReference type="Proteomes" id="UP000030960"/>
    </source>
</evidence>
<comment type="caution">
    <text evidence="4">The sequence shown here is derived from an EMBL/GenBank/DDBJ whole genome shotgun (WGS) entry which is preliminary data.</text>
</comment>
<feature type="domain" description="FAD dependent oxidoreductase" evidence="3">
    <location>
        <begin position="22"/>
        <end position="417"/>
    </location>
</feature>
<dbReference type="EMBL" id="JSUQ01000012">
    <property type="protein sequence ID" value="KHQ52141.1"/>
    <property type="molecule type" value="Genomic_DNA"/>
</dbReference>
<reference evidence="4 5" key="1">
    <citation type="submission" date="2014-10" db="EMBL/GenBank/DDBJ databases">
        <title>Genome sequence of Ponticoccus sp. strain UMTAT08 isolated from clonal culture of toxic dinoflagellate Alexandrium tamiyavanichii.</title>
        <authorList>
            <person name="Gan H.Y."/>
            <person name="Muhd D.-D."/>
            <person name="Mohd Noor M.E."/>
            <person name="Yeong Y.S."/>
            <person name="Usup G."/>
        </authorList>
    </citation>
    <scope>NUCLEOTIDE SEQUENCE [LARGE SCALE GENOMIC DNA]</scope>
    <source>
        <strain evidence="4 5">UMTAT08</strain>
    </source>
</reference>
<dbReference type="PATRIC" id="fig|1515334.3.peg.3177"/>
<dbReference type="OrthoDB" id="9787190at2"/>
<comment type="similarity">
    <text evidence="1">Belongs to the DadA oxidoreductase family.</text>
</comment>
<dbReference type="STRING" id="561184.SAMN05216376_10297"/>
<name>A0A0B3S632_9RHOB</name>
<keyword evidence="5" id="KW-1185">Reference proteome</keyword>
<dbReference type="GO" id="GO:0055130">
    <property type="term" value="P:D-alanine catabolic process"/>
    <property type="evidence" value="ECO:0007669"/>
    <property type="project" value="TreeGrafter"/>
</dbReference>
<dbReference type="GO" id="GO:0005737">
    <property type="term" value="C:cytoplasm"/>
    <property type="evidence" value="ECO:0007669"/>
    <property type="project" value="TreeGrafter"/>
</dbReference>
<evidence type="ECO:0000256" key="1">
    <source>
        <dbReference type="ARBA" id="ARBA00009410"/>
    </source>
</evidence>
<dbReference type="AlphaFoldDB" id="A0A0B3S632"/>
<dbReference type="Gene3D" id="3.50.50.60">
    <property type="entry name" value="FAD/NAD(P)-binding domain"/>
    <property type="match status" value="3"/>
</dbReference>
<dbReference type="Pfam" id="PF01266">
    <property type="entry name" value="DAO"/>
    <property type="match status" value="1"/>
</dbReference>
<gene>
    <name evidence="4" type="ORF">OA50_03156</name>
</gene>
<dbReference type="SUPFAM" id="SSF51905">
    <property type="entry name" value="FAD/NAD(P)-binding domain"/>
    <property type="match status" value="1"/>
</dbReference>